<proteinExistence type="predicted"/>
<sequence>MSRQTLFQDKHAVEYGLQPVQRSTSKVIEQHRSATNNAKLSGLNDHMVAQFVRVLLAISLHIISDVLTDPMVWAFSLAIDCVLHQLDIIVKNSTHGVLDEAFYKVAHMFSVHLRAQQILIIKMGSKCPKDMTWWFAFSNILRWLLEHRHRLMIHVANKRPVQTPSMQWWVTAGALAPLFERIAVTFAMLQSSNLVMSQQRQEVLNLMADILADGLQIQTERDFNNNDKESEAPPVMPTDLIKMRLGVFINEVVDQYRGHLAKQWSMDLIDKAKSEHRELLAIYTRKSDVKAALDKHDEKMFFNKVSQPYFGQVWG</sequence>
<name>A0ABP0TZ47_9BRYO</name>
<dbReference type="PANTHER" id="PTHR37067:SF3">
    <property type="entry name" value="PX DOMAIN-CONTAINING PROTEIN"/>
    <property type="match status" value="1"/>
</dbReference>
<dbReference type="EMBL" id="OZ019909">
    <property type="protein sequence ID" value="CAK9208743.1"/>
    <property type="molecule type" value="Genomic_DNA"/>
</dbReference>
<dbReference type="Proteomes" id="UP001497512">
    <property type="component" value="Chromosome 17"/>
</dbReference>
<accession>A0ABP0TZ47</accession>
<gene>
    <name evidence="1" type="ORF">CSSPTR1EN2_LOCUS9336</name>
</gene>
<evidence type="ECO:0000313" key="2">
    <source>
        <dbReference type="Proteomes" id="UP001497512"/>
    </source>
</evidence>
<protein>
    <submittedName>
        <fullName evidence="1">Uncharacterized protein</fullName>
    </submittedName>
</protein>
<reference evidence="1" key="1">
    <citation type="submission" date="2024-02" db="EMBL/GenBank/DDBJ databases">
        <authorList>
            <consortium name="ELIXIR-Norway"/>
            <consortium name="Elixir Norway"/>
        </authorList>
    </citation>
    <scope>NUCLEOTIDE SEQUENCE</scope>
</reference>
<dbReference type="PANTHER" id="PTHR37067">
    <property type="entry name" value="PX DOMAIN-CONTAINING PROTEIN"/>
    <property type="match status" value="1"/>
</dbReference>
<evidence type="ECO:0000313" key="1">
    <source>
        <dbReference type="EMBL" id="CAK9208743.1"/>
    </source>
</evidence>
<keyword evidence="2" id="KW-1185">Reference proteome</keyword>
<organism evidence="1 2">
    <name type="scientific">Sphagnum troendelagicum</name>
    <dbReference type="NCBI Taxonomy" id="128251"/>
    <lineage>
        <taxon>Eukaryota</taxon>
        <taxon>Viridiplantae</taxon>
        <taxon>Streptophyta</taxon>
        <taxon>Embryophyta</taxon>
        <taxon>Bryophyta</taxon>
        <taxon>Sphagnophytina</taxon>
        <taxon>Sphagnopsida</taxon>
        <taxon>Sphagnales</taxon>
        <taxon>Sphagnaceae</taxon>
        <taxon>Sphagnum</taxon>
    </lineage>
</organism>